<protein>
    <recommendedName>
        <fullName evidence="6">CopC domain-containing protein</fullName>
    </recommendedName>
</protein>
<feature type="region of interest" description="Disordered" evidence="1">
    <location>
        <begin position="121"/>
        <end position="182"/>
    </location>
</feature>
<keyword evidence="5" id="KW-1185">Reference proteome</keyword>
<dbReference type="AlphaFoldDB" id="A0A561F0M3"/>
<gene>
    <name evidence="4" type="ORF">FB465_6594</name>
</gene>
<keyword evidence="2" id="KW-0812">Transmembrane</keyword>
<reference evidence="4 5" key="1">
    <citation type="submission" date="2019-06" db="EMBL/GenBank/DDBJ databases">
        <title>Sequencing the genomes of 1000 actinobacteria strains.</title>
        <authorList>
            <person name="Klenk H.-P."/>
        </authorList>
    </citation>
    <scope>NUCLEOTIDE SEQUENCE [LARGE SCALE GENOMIC DNA]</scope>
    <source>
        <strain evidence="4 5">DSM 41649</strain>
    </source>
</reference>
<name>A0A561F0M3_9ACTN</name>
<feature type="compositionally biased region" description="Low complexity" evidence="1">
    <location>
        <begin position="121"/>
        <end position="143"/>
    </location>
</feature>
<proteinExistence type="predicted"/>
<keyword evidence="3" id="KW-0732">Signal</keyword>
<evidence type="ECO:0000313" key="4">
    <source>
        <dbReference type="EMBL" id="TWE21411.1"/>
    </source>
</evidence>
<dbReference type="Proteomes" id="UP000318416">
    <property type="component" value="Unassembled WGS sequence"/>
</dbReference>
<evidence type="ECO:0000256" key="3">
    <source>
        <dbReference type="SAM" id="SignalP"/>
    </source>
</evidence>
<keyword evidence="2" id="KW-0472">Membrane</keyword>
<feature type="signal peptide" evidence="3">
    <location>
        <begin position="1"/>
        <end position="27"/>
    </location>
</feature>
<keyword evidence="2" id="KW-1133">Transmembrane helix</keyword>
<accession>A0A561F0M3</accession>
<evidence type="ECO:0008006" key="6">
    <source>
        <dbReference type="Google" id="ProtNLM"/>
    </source>
</evidence>
<dbReference type="EMBL" id="VIVR01000001">
    <property type="protein sequence ID" value="TWE21411.1"/>
    <property type="molecule type" value="Genomic_DNA"/>
</dbReference>
<sequence length="215" mass="21418">MPHRSSVVACTALAGLFALGPAATAYAHGDTIRLTVTGVAAGHPQFTAAWENDNDPVDERIAGTLSATAVDGTAVGPWRLVPVPGHPGALTTNEVLPPGHWTITAETAFPGLGRGEGVVDVPVVDPRPATTPSVATSTAATPPVATPPVGPTVPGGSPTSGPSGQPTDQSPNGSPKAASDHPSGWTRTFAALGVAAVSVAAIAAGVWFLRRSARP</sequence>
<comment type="caution">
    <text evidence="4">The sequence shown here is derived from an EMBL/GenBank/DDBJ whole genome shotgun (WGS) entry which is preliminary data.</text>
</comment>
<evidence type="ECO:0000256" key="2">
    <source>
        <dbReference type="SAM" id="Phobius"/>
    </source>
</evidence>
<feature type="chain" id="PRO_5022198945" description="CopC domain-containing protein" evidence="3">
    <location>
        <begin position="28"/>
        <end position="215"/>
    </location>
</feature>
<dbReference type="OrthoDB" id="4258031at2"/>
<evidence type="ECO:0000313" key="5">
    <source>
        <dbReference type="Proteomes" id="UP000318416"/>
    </source>
</evidence>
<organism evidence="4 5">
    <name type="scientific">Kitasatospora atroaurantiaca</name>
    <dbReference type="NCBI Taxonomy" id="285545"/>
    <lineage>
        <taxon>Bacteria</taxon>
        <taxon>Bacillati</taxon>
        <taxon>Actinomycetota</taxon>
        <taxon>Actinomycetes</taxon>
        <taxon>Kitasatosporales</taxon>
        <taxon>Streptomycetaceae</taxon>
        <taxon>Kitasatospora</taxon>
    </lineage>
</organism>
<dbReference type="RefSeq" id="WP_145796356.1">
    <property type="nucleotide sequence ID" value="NZ_BAAABR010000025.1"/>
</dbReference>
<evidence type="ECO:0000256" key="1">
    <source>
        <dbReference type="SAM" id="MobiDB-lite"/>
    </source>
</evidence>
<feature type="compositionally biased region" description="Low complexity" evidence="1">
    <location>
        <begin position="152"/>
        <end position="164"/>
    </location>
</feature>
<feature type="transmembrane region" description="Helical" evidence="2">
    <location>
        <begin position="189"/>
        <end position="209"/>
    </location>
</feature>